<dbReference type="InterPro" id="IPR046938">
    <property type="entry name" value="DNA_clamp_sf"/>
</dbReference>
<dbReference type="InterPro" id="IPR022649">
    <property type="entry name" value="Pr_cel_nuc_antig_C"/>
</dbReference>
<proteinExistence type="inferred from homology"/>
<dbReference type="EMBL" id="AP028907">
    <property type="protein sequence ID" value="BES80700.1"/>
    <property type="molecule type" value="Genomic_DNA"/>
</dbReference>
<dbReference type="Pfam" id="PF00705">
    <property type="entry name" value="PCNA_N"/>
    <property type="match status" value="1"/>
</dbReference>
<organism evidence="9 10">
    <name type="scientific">Pyrodictium abyssi</name>
    <dbReference type="NCBI Taxonomy" id="54256"/>
    <lineage>
        <taxon>Archaea</taxon>
        <taxon>Thermoproteota</taxon>
        <taxon>Thermoprotei</taxon>
        <taxon>Desulfurococcales</taxon>
        <taxon>Pyrodictiaceae</taxon>
        <taxon>Pyrodictium</taxon>
    </lineage>
</organism>
<feature type="domain" description="Proliferating cell nuclear antigen PCNA N-terminal" evidence="7">
    <location>
        <begin position="5"/>
        <end position="102"/>
    </location>
</feature>
<evidence type="ECO:0000313" key="10">
    <source>
        <dbReference type="Proteomes" id="UP001341135"/>
    </source>
</evidence>
<dbReference type="NCBIfam" id="NF002221">
    <property type="entry name" value="PRK01115.1-4"/>
    <property type="match status" value="1"/>
</dbReference>
<sequence length="246" mass="28000">MKMVFFDARVWRYLISAISKVIEEGVFIVDPDEGLTFRAMDPSHVIMLDMKFPRDSFEEFDVEQRAELGVNLEDVAKVLRRAGKEDRLEISADENSISFTFIGKGYRRFTLPLLDITAEQLPEPQLEFKARVKVMSDVYRDTIKDVELIGDVIRFVASSEEFKVSSTSELGEAEIIYTRESGSLIELEAEDTQQASYTLEYFSDLSGASRVADMITIHFSTDMPALVEHELPQGARFSFLIAPRVE</sequence>
<protein>
    <recommendedName>
        <fullName evidence="4">DNA polymerase sliding clamp</fullName>
    </recommendedName>
    <alternativeName>
        <fullName evidence="4">Proliferating cell nuclear antigen homolog</fullName>
        <shortName evidence="4">PCNA</shortName>
    </alternativeName>
</protein>
<dbReference type="PANTHER" id="PTHR11352:SF0">
    <property type="entry name" value="PROLIFERATING CELL NUCLEAR ANTIGEN"/>
    <property type="match status" value="1"/>
</dbReference>
<accession>A0ABM8IV70</accession>
<keyword evidence="3 4" id="KW-0238">DNA-binding</keyword>
<keyword evidence="10" id="KW-1185">Reference proteome</keyword>
<dbReference type="Gene3D" id="3.70.10.10">
    <property type="match status" value="1"/>
</dbReference>
<evidence type="ECO:0000256" key="6">
    <source>
        <dbReference type="RuleBase" id="RU003673"/>
    </source>
</evidence>
<evidence type="ECO:0000256" key="4">
    <source>
        <dbReference type="HAMAP-Rule" id="MF_00317"/>
    </source>
</evidence>
<dbReference type="PRINTS" id="PR00339">
    <property type="entry name" value="PCNACYCLIN"/>
</dbReference>
<dbReference type="HAMAP" id="MF_00317">
    <property type="entry name" value="DNApol_clamp_arch"/>
    <property type="match status" value="1"/>
</dbReference>
<comment type="subunit">
    <text evidence="4">Homotrimer. The subunits circularize to form a toroid; DNA passes through its center. Replication factor C (RFC) is required to load the toroid on the DNA.</text>
</comment>
<dbReference type="Proteomes" id="UP001341135">
    <property type="component" value="Chromosome"/>
</dbReference>
<evidence type="ECO:0000259" key="8">
    <source>
        <dbReference type="Pfam" id="PF02747"/>
    </source>
</evidence>
<evidence type="ECO:0000256" key="2">
    <source>
        <dbReference type="ARBA" id="ARBA00022705"/>
    </source>
</evidence>
<dbReference type="InterPro" id="IPR000730">
    <property type="entry name" value="Pr_cel_nuc_antig"/>
</dbReference>
<evidence type="ECO:0000256" key="3">
    <source>
        <dbReference type="ARBA" id="ARBA00023125"/>
    </source>
</evidence>
<name>A0ABM8IV70_9CREN</name>
<comment type="function">
    <text evidence="6">Sliding clamp subunit. Responsible for tethering the catalytic subunit of DNA polymerase to DNA during high-speed replication.</text>
</comment>
<evidence type="ECO:0000313" key="9">
    <source>
        <dbReference type="EMBL" id="BES80700.1"/>
    </source>
</evidence>
<reference evidence="9 10" key="1">
    <citation type="submission" date="2023-09" db="EMBL/GenBank/DDBJ databases">
        <title>Pyrofollis japonicus gen. nov. sp. nov., a novel member of the family Pyrodictiaceae isolated from the Iheya North hydrothermal field.</title>
        <authorList>
            <person name="Miyazaki U."/>
            <person name="Sanari M."/>
            <person name="Tame A."/>
            <person name="Kitajima M."/>
            <person name="Okamoto A."/>
            <person name="Sawayama S."/>
            <person name="Miyazaki J."/>
            <person name="Takai K."/>
            <person name="Nakagawa S."/>
        </authorList>
    </citation>
    <scope>NUCLEOTIDE SEQUENCE [LARGE SCALE GENOMIC DNA]</scope>
    <source>
        <strain evidence="9 10">AV2</strain>
    </source>
</reference>
<dbReference type="CDD" id="cd00577">
    <property type="entry name" value="PCNA"/>
    <property type="match status" value="1"/>
</dbReference>
<dbReference type="Pfam" id="PF02747">
    <property type="entry name" value="PCNA_C"/>
    <property type="match status" value="1"/>
</dbReference>
<evidence type="ECO:0000256" key="5">
    <source>
        <dbReference type="RuleBase" id="RU003671"/>
    </source>
</evidence>
<dbReference type="PANTHER" id="PTHR11352">
    <property type="entry name" value="PROLIFERATING CELL NUCLEAR ANTIGEN"/>
    <property type="match status" value="1"/>
</dbReference>
<gene>
    <name evidence="4" type="primary">pcn</name>
    <name evidence="9" type="ORF">PABY_02670</name>
</gene>
<comment type="function">
    <text evidence="4">Sliding clamp subunit that acts as a moving platform for DNA processing. Responsible for tethering the catalytic subunit of DNA polymerase and other proteins to DNA during high-speed replication.</text>
</comment>
<dbReference type="SUPFAM" id="SSF55979">
    <property type="entry name" value="DNA clamp"/>
    <property type="match status" value="2"/>
</dbReference>
<evidence type="ECO:0000256" key="1">
    <source>
        <dbReference type="ARBA" id="ARBA00010462"/>
    </source>
</evidence>
<feature type="domain" description="Proliferating cell nuclear antigen PCNA C-terminal" evidence="8">
    <location>
        <begin position="124"/>
        <end position="243"/>
    </location>
</feature>
<dbReference type="NCBIfam" id="TIGR00590">
    <property type="entry name" value="pcna"/>
    <property type="match status" value="1"/>
</dbReference>
<evidence type="ECO:0000259" key="7">
    <source>
        <dbReference type="Pfam" id="PF00705"/>
    </source>
</evidence>
<keyword evidence="2 4" id="KW-0235">DNA replication</keyword>
<comment type="similarity">
    <text evidence="1 4 5">Belongs to the PCNA family.</text>
</comment>
<dbReference type="InterPro" id="IPR022648">
    <property type="entry name" value="Pr_cel_nuc_antig_N"/>
</dbReference>